<dbReference type="InterPro" id="IPR001647">
    <property type="entry name" value="HTH_TetR"/>
</dbReference>
<evidence type="ECO:0000256" key="1">
    <source>
        <dbReference type="ARBA" id="ARBA00023125"/>
    </source>
</evidence>
<keyword evidence="5" id="KW-1185">Reference proteome</keyword>
<organism evidence="4 5">
    <name type="scientific">Paenibacillus haidiansis</name>
    <dbReference type="NCBI Taxonomy" id="1574488"/>
    <lineage>
        <taxon>Bacteria</taxon>
        <taxon>Bacillati</taxon>
        <taxon>Bacillota</taxon>
        <taxon>Bacilli</taxon>
        <taxon>Bacillales</taxon>
        <taxon>Paenibacillaceae</taxon>
        <taxon>Paenibacillus</taxon>
    </lineage>
</organism>
<dbReference type="Pfam" id="PF00440">
    <property type="entry name" value="TetR_N"/>
    <property type="match status" value="1"/>
</dbReference>
<keyword evidence="1 2" id="KW-0238">DNA-binding</keyword>
<feature type="DNA-binding region" description="H-T-H motif" evidence="2">
    <location>
        <begin position="39"/>
        <end position="58"/>
    </location>
</feature>
<evidence type="ECO:0000256" key="2">
    <source>
        <dbReference type="PROSITE-ProRule" id="PRU00335"/>
    </source>
</evidence>
<dbReference type="InterPro" id="IPR009057">
    <property type="entry name" value="Homeodomain-like_sf"/>
</dbReference>
<dbReference type="SUPFAM" id="SSF46689">
    <property type="entry name" value="Homeodomain-like"/>
    <property type="match status" value="1"/>
</dbReference>
<dbReference type="PANTHER" id="PTHR43479:SF7">
    <property type="entry name" value="TETR-FAMILY TRANSCRIPTIONAL REGULATOR"/>
    <property type="match status" value="1"/>
</dbReference>
<evidence type="ECO:0000313" key="4">
    <source>
        <dbReference type="EMBL" id="MEF2966693.1"/>
    </source>
</evidence>
<protein>
    <submittedName>
        <fullName evidence="4">TetR/AcrR family transcriptional regulator</fullName>
    </submittedName>
</protein>
<evidence type="ECO:0000313" key="5">
    <source>
        <dbReference type="Proteomes" id="UP001306950"/>
    </source>
</evidence>
<dbReference type="Pfam" id="PF14278">
    <property type="entry name" value="TetR_C_8"/>
    <property type="match status" value="1"/>
</dbReference>
<evidence type="ECO:0000259" key="3">
    <source>
        <dbReference type="PROSITE" id="PS50977"/>
    </source>
</evidence>
<comment type="caution">
    <text evidence="4">The sequence shown here is derived from an EMBL/GenBank/DDBJ whole genome shotgun (WGS) entry which is preliminary data.</text>
</comment>
<dbReference type="Gene3D" id="1.10.357.10">
    <property type="entry name" value="Tetracycline Repressor, domain 2"/>
    <property type="match status" value="1"/>
</dbReference>
<sequence>MILLLISRRQERKKLQSIHALKKAFIQLILESGDSGAITVSEIADRADFNRSTFYFHYKDKNDLLEDLFHDAIKGVKESLIIPFQNKKQISLSDVIPTTRLLFEHIEKNKNLFRALHAIPSSPSLYERLEQLYWSLFSEEMFLLKHDSIPDVDYELILSYQTNALLGLIKYWVQSDFKFSSNYMCDQMTMIILNRPADMVIMKRAGAM</sequence>
<dbReference type="PROSITE" id="PS50977">
    <property type="entry name" value="HTH_TETR_2"/>
    <property type="match status" value="1"/>
</dbReference>
<dbReference type="RefSeq" id="WP_331846905.1">
    <property type="nucleotide sequence ID" value="NZ_JAZHPZ010000005.1"/>
</dbReference>
<dbReference type="Proteomes" id="UP001306950">
    <property type="component" value="Unassembled WGS sequence"/>
</dbReference>
<feature type="domain" description="HTH tetR-type" evidence="3">
    <location>
        <begin position="15"/>
        <end position="76"/>
    </location>
</feature>
<reference evidence="4 5" key="1">
    <citation type="submission" date="2024-02" db="EMBL/GenBank/DDBJ databases">
        <title>A nitrogen-fixing paenibacillus bacterium.</title>
        <authorList>
            <person name="Zhang W.L."/>
            <person name="Chen S.F."/>
        </authorList>
    </citation>
    <scope>NUCLEOTIDE SEQUENCE [LARGE SCALE GENOMIC DNA]</scope>
    <source>
        <strain evidence="4 5">M1</strain>
    </source>
</reference>
<dbReference type="PANTHER" id="PTHR43479">
    <property type="entry name" value="ACREF/ENVCD OPERON REPRESSOR-RELATED"/>
    <property type="match status" value="1"/>
</dbReference>
<accession>A0ABU7VTR2</accession>
<dbReference type="InterPro" id="IPR050624">
    <property type="entry name" value="HTH-type_Tx_Regulator"/>
</dbReference>
<gene>
    <name evidence="4" type="ORF">V3851_12705</name>
</gene>
<proteinExistence type="predicted"/>
<dbReference type="EMBL" id="JAZHPZ010000005">
    <property type="protein sequence ID" value="MEF2966693.1"/>
    <property type="molecule type" value="Genomic_DNA"/>
</dbReference>
<dbReference type="InterPro" id="IPR039532">
    <property type="entry name" value="TetR_C_Firmicutes"/>
</dbReference>
<name>A0ABU7VTR2_9BACL</name>